<dbReference type="EMBL" id="BGOW01000015">
    <property type="protein sequence ID" value="GBL46002.1"/>
    <property type="molecule type" value="Genomic_DNA"/>
</dbReference>
<organism evidence="1 2">
    <name type="scientific">Sulfuriferula multivorans</name>
    <dbReference type="NCBI Taxonomy" id="1559896"/>
    <lineage>
        <taxon>Bacteria</taxon>
        <taxon>Pseudomonadati</taxon>
        <taxon>Pseudomonadota</taxon>
        <taxon>Betaproteobacteria</taxon>
        <taxon>Nitrosomonadales</taxon>
        <taxon>Sulfuricellaceae</taxon>
        <taxon>Sulfuriferula</taxon>
    </lineage>
</organism>
<protein>
    <submittedName>
        <fullName evidence="1">Probable putative transmembrane protein</fullName>
    </submittedName>
</protein>
<keyword evidence="1" id="KW-0812">Transmembrane</keyword>
<reference evidence="1 2" key="1">
    <citation type="journal article" date="2019" name="Front. Microbiol.">
        <title>Genomes of Neutrophilic Sulfur-Oxidizing Chemolithoautotrophs Representing 9 Proteobacterial Species From 8 Genera.</title>
        <authorList>
            <person name="Watanabe T."/>
            <person name="Kojima H."/>
            <person name="Umezawa K."/>
            <person name="Hori C."/>
            <person name="Takasuka T.E."/>
            <person name="Kato Y."/>
            <person name="Fukui M."/>
        </authorList>
    </citation>
    <scope>NUCLEOTIDE SEQUENCE [LARGE SCALE GENOMIC DNA]</scope>
    <source>
        <strain evidence="1 2">TTN</strain>
    </source>
</reference>
<dbReference type="RefSeq" id="WP_189836347.1">
    <property type="nucleotide sequence ID" value="NZ_BGOW01000015.1"/>
</dbReference>
<gene>
    <name evidence="1" type="ORF">SFMTTN_1814</name>
</gene>
<name>A0A401JEF8_9PROT</name>
<keyword evidence="2" id="KW-1185">Reference proteome</keyword>
<keyword evidence="1" id="KW-0472">Membrane</keyword>
<dbReference type="AlphaFoldDB" id="A0A401JEF8"/>
<accession>A0A401JEF8</accession>
<dbReference type="Proteomes" id="UP000286806">
    <property type="component" value="Unassembled WGS sequence"/>
</dbReference>
<evidence type="ECO:0000313" key="2">
    <source>
        <dbReference type="Proteomes" id="UP000286806"/>
    </source>
</evidence>
<comment type="caution">
    <text evidence="1">The sequence shown here is derived from an EMBL/GenBank/DDBJ whole genome shotgun (WGS) entry which is preliminary data.</text>
</comment>
<dbReference type="InterPro" id="IPR021390">
    <property type="entry name" value="DUF3025"/>
</dbReference>
<dbReference type="Pfam" id="PF11227">
    <property type="entry name" value="DUF3025"/>
    <property type="match status" value="1"/>
</dbReference>
<proteinExistence type="predicted"/>
<evidence type="ECO:0000313" key="1">
    <source>
        <dbReference type="EMBL" id="GBL46002.1"/>
    </source>
</evidence>
<sequence>MLTTPVNWPDTATLTRLAAERSVVNTNGLPIHFVSGHTPGPALAYETTIHNSGIVPTRSRNWHDFFNALVWLNWPHTKAAFNALHIRAGVSSVRSRLRDALTLLDESGVVVAYSESVLWEKLAHADWNDLFVRQRATVRAAMRFYLIGHALHEKALSPYPSMTGKCVPVLVPNEFFALDAARQRLQLDALLAQQLLATPPQTPAQFPPLPLLGIPGVTPASEHPDFYADTRIFRPQRVI</sequence>